<dbReference type="Pfam" id="PF10391">
    <property type="entry name" value="DNA_pol_lambd_f"/>
    <property type="match status" value="1"/>
</dbReference>
<name>A0A9P6HTL6_9PEZI</name>
<dbReference type="SUPFAM" id="SSF81301">
    <property type="entry name" value="Nucleotidyltransferase"/>
    <property type="match status" value="1"/>
</dbReference>
<dbReference type="AlphaFoldDB" id="A0A9P6HTL6"/>
<keyword evidence="6 11" id="KW-0548">Nucleotidyltransferase</keyword>
<dbReference type="GO" id="GO:0003677">
    <property type="term" value="F:DNA binding"/>
    <property type="evidence" value="ECO:0007669"/>
    <property type="project" value="UniProtKB-UniRule"/>
</dbReference>
<keyword evidence="11" id="KW-0227">DNA damage</keyword>
<evidence type="ECO:0000313" key="14">
    <source>
        <dbReference type="EMBL" id="KAF9870848.1"/>
    </source>
</evidence>
<dbReference type="SMART" id="SM00483">
    <property type="entry name" value="POLXc"/>
    <property type="match status" value="1"/>
</dbReference>
<reference evidence="14" key="2">
    <citation type="submission" date="2020-11" db="EMBL/GenBank/DDBJ databases">
        <title>Whole genome sequencing of Colletotrichum sp.</title>
        <authorList>
            <person name="Li H."/>
        </authorList>
    </citation>
    <scope>NUCLEOTIDE SEQUENCE</scope>
    <source>
        <strain evidence="14">CkLH20</strain>
    </source>
</reference>
<dbReference type="Pfam" id="PF01124">
    <property type="entry name" value="MAPEG"/>
    <property type="match status" value="1"/>
</dbReference>
<dbReference type="InterPro" id="IPR001129">
    <property type="entry name" value="Membr-assoc_MAPEG"/>
</dbReference>
<evidence type="ECO:0000256" key="1">
    <source>
        <dbReference type="ARBA" id="ARBA00004123"/>
    </source>
</evidence>
<dbReference type="InterPro" id="IPR018944">
    <property type="entry name" value="DNA_pol_lambd_fingers_domain"/>
</dbReference>
<evidence type="ECO:0000256" key="7">
    <source>
        <dbReference type="ARBA" id="ARBA00022723"/>
    </source>
</evidence>
<comment type="subcellular location">
    <subcellularLocation>
        <location evidence="2">Membrane</location>
    </subcellularLocation>
    <subcellularLocation>
        <location evidence="1 11">Nucleus</location>
    </subcellularLocation>
</comment>
<dbReference type="Pfam" id="PF14792">
    <property type="entry name" value="DNA_pol_B_palm"/>
    <property type="match status" value="1"/>
</dbReference>
<evidence type="ECO:0000313" key="15">
    <source>
        <dbReference type="Proteomes" id="UP000781932"/>
    </source>
</evidence>
<dbReference type="InterPro" id="IPR023352">
    <property type="entry name" value="MAPEG-like_dom_sf"/>
</dbReference>
<keyword evidence="7" id="KW-0479">Metal-binding</keyword>
<dbReference type="PANTHER" id="PTHR11276">
    <property type="entry name" value="DNA POLYMERASE TYPE-X FAMILY MEMBER"/>
    <property type="match status" value="1"/>
</dbReference>
<comment type="catalytic activity">
    <reaction evidence="11">
        <text>DNA(n) + a 2'-deoxyribonucleoside 5'-triphosphate = DNA(n+1) + diphosphate</text>
        <dbReference type="Rhea" id="RHEA:22508"/>
        <dbReference type="Rhea" id="RHEA-COMP:17339"/>
        <dbReference type="Rhea" id="RHEA-COMP:17340"/>
        <dbReference type="ChEBI" id="CHEBI:33019"/>
        <dbReference type="ChEBI" id="CHEBI:61560"/>
        <dbReference type="ChEBI" id="CHEBI:173112"/>
        <dbReference type="EC" id="2.7.7.7"/>
    </reaction>
</comment>
<sequence>MATVLDLPPIFLLPTHLDPARLHDLEEKIPSLTYDIHEAEIILGNISKKERALFELRHRKLQTDPVEVADVARSQKRKWDATLSDSDSTVYTEDDDKTRAGLPGRPGTSSKKFHDAGIVRVVKLIWLTKSLGEGRVLPIHEYLIYQGRKKDVTESPATTKGKVARLPGCGTKIAELWHEWKDVGRLREADETRADPKLSVIQMFYEIWGVGDTTARDFYRKGWRELDDVVEYGWDSLSRVQQIGVKFYDEFKLKIPRTEVESIANTILKHARKFSPNYQMVIVGGYRRGKQDSGDVDVILSHPDASATLHFIEKLVVSLEKSGHVTHTLTLSNHNSERGQRPLGWKGNEARGTGFDTLDKALVVWQEPVGLHTPKSTIMPVTLQVPDEYGYVLLVAASTFFINTTHVLLTSKFRKASGLTYPVPYASNEAAEKDRKAYMFNCAQRAHANFTENQPSFLGALLISGLRFPVASAALGAGWSLSRVVYAFGYTSAAGPAGRVRGSIGSFLTDTALKFTAVYTAVAMIMDW</sequence>
<evidence type="ECO:0000256" key="11">
    <source>
        <dbReference type="RuleBase" id="RU366014"/>
    </source>
</evidence>
<dbReference type="SUPFAM" id="SSF81585">
    <property type="entry name" value="PsbU/PolX domain-like"/>
    <property type="match status" value="1"/>
</dbReference>
<keyword evidence="9" id="KW-0472">Membrane</keyword>
<dbReference type="InterPro" id="IPR019843">
    <property type="entry name" value="DNA_pol-X_BS"/>
</dbReference>
<accession>A0A9P6HTL6</accession>
<dbReference type="GO" id="GO:0006303">
    <property type="term" value="P:double-strand break repair via nonhomologous end joining"/>
    <property type="evidence" value="ECO:0007669"/>
    <property type="project" value="TreeGrafter"/>
</dbReference>
<proteinExistence type="inferred from homology"/>
<evidence type="ECO:0000256" key="9">
    <source>
        <dbReference type="ARBA" id="ARBA00023136"/>
    </source>
</evidence>
<reference evidence="14" key="1">
    <citation type="submission" date="2020-03" db="EMBL/GenBank/DDBJ databases">
        <authorList>
            <person name="He L."/>
        </authorList>
    </citation>
    <scope>NUCLEOTIDE SEQUENCE</scope>
    <source>
        <strain evidence="14">CkLH20</strain>
    </source>
</reference>
<dbReference type="OrthoDB" id="205514at2759"/>
<evidence type="ECO:0000256" key="2">
    <source>
        <dbReference type="ARBA" id="ARBA00004370"/>
    </source>
</evidence>
<dbReference type="GeneID" id="62167535"/>
<dbReference type="InterPro" id="IPR002008">
    <property type="entry name" value="DNA_pol_X_beta-like"/>
</dbReference>
<dbReference type="Gene3D" id="1.10.150.20">
    <property type="entry name" value="5' to 3' exonuclease, C-terminal subdomain"/>
    <property type="match status" value="1"/>
</dbReference>
<dbReference type="GO" id="GO:0005634">
    <property type="term" value="C:nucleus"/>
    <property type="evidence" value="ECO:0007669"/>
    <property type="project" value="UniProtKB-SubCell"/>
</dbReference>
<dbReference type="Proteomes" id="UP000781932">
    <property type="component" value="Unassembled WGS sequence"/>
</dbReference>
<evidence type="ECO:0000256" key="8">
    <source>
        <dbReference type="ARBA" id="ARBA00022989"/>
    </source>
</evidence>
<dbReference type="PRINTS" id="PR00869">
    <property type="entry name" value="DNAPOLX"/>
</dbReference>
<dbReference type="SUPFAM" id="SSF161084">
    <property type="entry name" value="MAPEG domain-like"/>
    <property type="match status" value="1"/>
</dbReference>
<keyword evidence="11" id="KW-0234">DNA repair</keyword>
<comment type="similarity">
    <text evidence="3 11">Belongs to the DNA polymerase type-X family.</text>
</comment>
<keyword evidence="11" id="KW-0239">DNA-directed DNA polymerase</keyword>
<dbReference type="EC" id="2.7.7.7" evidence="11"/>
<dbReference type="FunFam" id="1.10.150.20:FF:000010">
    <property type="entry name" value="DNA polymerase lambda"/>
    <property type="match status" value="1"/>
</dbReference>
<evidence type="ECO:0000256" key="3">
    <source>
        <dbReference type="ARBA" id="ARBA00008323"/>
    </source>
</evidence>
<dbReference type="PROSITE" id="PS50172">
    <property type="entry name" value="BRCT"/>
    <property type="match status" value="1"/>
</dbReference>
<dbReference type="RefSeq" id="XP_038740309.1">
    <property type="nucleotide sequence ID" value="XM_038894461.1"/>
</dbReference>
<dbReference type="InterPro" id="IPR022312">
    <property type="entry name" value="DNA_pol_X"/>
</dbReference>
<dbReference type="InterPro" id="IPR043519">
    <property type="entry name" value="NT_sf"/>
</dbReference>
<evidence type="ECO:0000256" key="4">
    <source>
        <dbReference type="ARBA" id="ARBA00022679"/>
    </source>
</evidence>
<comment type="caution">
    <text evidence="14">The sequence shown here is derived from an EMBL/GenBank/DDBJ whole genome shotgun (WGS) entry which is preliminary data.</text>
</comment>
<evidence type="ECO:0000256" key="12">
    <source>
        <dbReference type="SAM" id="MobiDB-lite"/>
    </source>
</evidence>
<dbReference type="InterPro" id="IPR028207">
    <property type="entry name" value="DNA_pol_B_palm_palm"/>
</dbReference>
<evidence type="ECO:0000256" key="5">
    <source>
        <dbReference type="ARBA" id="ARBA00022692"/>
    </source>
</evidence>
<keyword evidence="5" id="KW-0812">Transmembrane</keyword>
<protein>
    <recommendedName>
        <fullName evidence="11">DNA polymerase</fullName>
        <ecNumber evidence="11">2.7.7.7</ecNumber>
    </recommendedName>
</protein>
<keyword evidence="8" id="KW-1133">Transmembrane helix</keyword>
<feature type="region of interest" description="Disordered" evidence="12">
    <location>
        <begin position="87"/>
        <end position="109"/>
    </location>
</feature>
<gene>
    <name evidence="14" type="ORF">CkaCkLH20_11747</name>
</gene>
<dbReference type="GO" id="GO:0003887">
    <property type="term" value="F:DNA-directed DNA polymerase activity"/>
    <property type="evidence" value="ECO:0007669"/>
    <property type="project" value="UniProtKB-UniRule"/>
</dbReference>
<dbReference type="InterPro" id="IPR001357">
    <property type="entry name" value="BRCT_dom"/>
</dbReference>
<dbReference type="Gene3D" id="1.20.120.550">
    <property type="entry name" value="Membrane associated eicosanoid/glutathione metabolism-like domain"/>
    <property type="match status" value="1"/>
</dbReference>
<dbReference type="PRINTS" id="PR00870">
    <property type="entry name" value="DNAPOLXBETA"/>
</dbReference>
<keyword evidence="4 11" id="KW-0808">Transferase</keyword>
<dbReference type="Gene3D" id="3.30.460.10">
    <property type="entry name" value="Beta Polymerase, domain 2"/>
    <property type="match status" value="1"/>
</dbReference>
<evidence type="ECO:0000259" key="13">
    <source>
        <dbReference type="PROSITE" id="PS50172"/>
    </source>
</evidence>
<dbReference type="EMBL" id="JAATWM020000050">
    <property type="protein sequence ID" value="KAF9870848.1"/>
    <property type="molecule type" value="Genomic_DNA"/>
</dbReference>
<keyword evidence="15" id="KW-1185">Reference proteome</keyword>
<organism evidence="14 15">
    <name type="scientific">Colletotrichum karsti</name>
    <dbReference type="NCBI Taxonomy" id="1095194"/>
    <lineage>
        <taxon>Eukaryota</taxon>
        <taxon>Fungi</taxon>
        <taxon>Dikarya</taxon>
        <taxon>Ascomycota</taxon>
        <taxon>Pezizomycotina</taxon>
        <taxon>Sordariomycetes</taxon>
        <taxon>Hypocreomycetidae</taxon>
        <taxon>Glomerellales</taxon>
        <taxon>Glomerellaceae</taxon>
        <taxon>Colletotrichum</taxon>
        <taxon>Colletotrichum boninense species complex</taxon>
    </lineage>
</organism>
<dbReference type="InterPro" id="IPR002054">
    <property type="entry name" value="DNA-dir_DNA_pol_X"/>
</dbReference>
<comment type="function">
    <text evidence="11">DNA polymerase that functions in several pathways of DNA repair. Involved in base excision repair (BER) responsible for repair of lesions that give rise to abasic (AP) sites in DNA. Also contributes to DNA double-strand break repair by non-homologous end joining and homologous recombination. Has both template-dependent and template-independent (terminal transferase) DNA polymerase activities. Has also a 5'-deoxyribose-5-phosphate lyase (dRP lyase) activity.</text>
</comment>
<dbReference type="GO" id="GO:0046872">
    <property type="term" value="F:metal ion binding"/>
    <property type="evidence" value="ECO:0007669"/>
    <property type="project" value="UniProtKB-UniRule"/>
</dbReference>
<feature type="domain" description="BRCT" evidence="13">
    <location>
        <begin position="119"/>
        <end position="144"/>
    </location>
</feature>
<keyword evidence="10 11" id="KW-0539">Nucleus</keyword>
<dbReference type="PROSITE" id="PS00522">
    <property type="entry name" value="DNA_POLYMERASE_X"/>
    <property type="match status" value="1"/>
</dbReference>
<evidence type="ECO:0000256" key="6">
    <source>
        <dbReference type="ARBA" id="ARBA00022695"/>
    </source>
</evidence>
<dbReference type="GO" id="GO:0016020">
    <property type="term" value="C:membrane"/>
    <property type="evidence" value="ECO:0007669"/>
    <property type="project" value="UniProtKB-SubCell"/>
</dbReference>
<dbReference type="PANTHER" id="PTHR11276:SF29">
    <property type="entry name" value="DNA POLYMERASE TYPE-X FAMILY PROTEIN POL4"/>
    <property type="match status" value="1"/>
</dbReference>
<evidence type="ECO:0000256" key="10">
    <source>
        <dbReference type="ARBA" id="ARBA00023242"/>
    </source>
</evidence>